<evidence type="ECO:0000313" key="1">
    <source>
        <dbReference type="EMBL" id="HIR71499.1"/>
    </source>
</evidence>
<accession>A0A9D1EAQ7</accession>
<protein>
    <submittedName>
        <fullName evidence="1">DUF4160 domain-containing protein</fullName>
    </submittedName>
</protein>
<proteinExistence type="predicted"/>
<dbReference type="InterPro" id="IPR025427">
    <property type="entry name" value="DUF4160"/>
</dbReference>
<dbReference type="Pfam" id="PF13711">
    <property type="entry name" value="DUF4160"/>
    <property type="match status" value="1"/>
</dbReference>
<name>A0A9D1EAQ7_9FIRM</name>
<dbReference type="EMBL" id="DVHM01000158">
    <property type="protein sequence ID" value="HIR71499.1"/>
    <property type="molecule type" value="Genomic_DNA"/>
</dbReference>
<feature type="non-terminal residue" evidence="1">
    <location>
        <position position="1"/>
    </location>
</feature>
<organism evidence="1 2">
    <name type="scientific">Candidatus Pullilachnospira gallistercoris</name>
    <dbReference type="NCBI Taxonomy" id="2840911"/>
    <lineage>
        <taxon>Bacteria</taxon>
        <taxon>Bacillati</taxon>
        <taxon>Bacillota</taxon>
        <taxon>Clostridia</taxon>
        <taxon>Lachnospirales</taxon>
        <taxon>Lachnospiraceae</taxon>
        <taxon>Lachnospiraceae incertae sedis</taxon>
        <taxon>Candidatus Pullilachnospira</taxon>
    </lineage>
</organism>
<comment type="caution">
    <text evidence="1">The sequence shown here is derived from an EMBL/GenBank/DDBJ whole genome shotgun (WGS) entry which is preliminary data.</text>
</comment>
<reference evidence="1" key="1">
    <citation type="submission" date="2020-10" db="EMBL/GenBank/DDBJ databases">
        <authorList>
            <person name="Gilroy R."/>
        </authorList>
    </citation>
    <scope>NUCLEOTIDE SEQUENCE</scope>
    <source>
        <strain evidence="1">ChiSjej5B23-6657</strain>
    </source>
</reference>
<evidence type="ECO:0000313" key="2">
    <source>
        <dbReference type="Proteomes" id="UP000823912"/>
    </source>
</evidence>
<dbReference type="Proteomes" id="UP000823912">
    <property type="component" value="Unassembled WGS sequence"/>
</dbReference>
<sequence length="98" mass="11206">EDGLRYYMPSREYGSHNKPHIHVNYKHESSASICLLDGSVLSGNLPSKPLKRAIRKISENQKFLLDCWNKNTDGLKVDLNHYFGVVHLERDLPNSPCV</sequence>
<dbReference type="AlphaFoldDB" id="A0A9D1EAQ7"/>
<gene>
    <name evidence="1" type="ORF">IAA55_09485</name>
</gene>
<reference evidence="1" key="2">
    <citation type="journal article" date="2021" name="PeerJ">
        <title>Extensive microbial diversity within the chicken gut microbiome revealed by metagenomics and culture.</title>
        <authorList>
            <person name="Gilroy R."/>
            <person name="Ravi A."/>
            <person name="Getino M."/>
            <person name="Pursley I."/>
            <person name="Horton D.L."/>
            <person name="Alikhan N.F."/>
            <person name="Baker D."/>
            <person name="Gharbi K."/>
            <person name="Hall N."/>
            <person name="Watson M."/>
            <person name="Adriaenssens E.M."/>
            <person name="Foster-Nyarko E."/>
            <person name="Jarju S."/>
            <person name="Secka A."/>
            <person name="Antonio M."/>
            <person name="Oren A."/>
            <person name="Chaudhuri R.R."/>
            <person name="La Ragione R."/>
            <person name="Hildebrand F."/>
            <person name="Pallen M.J."/>
        </authorList>
    </citation>
    <scope>NUCLEOTIDE SEQUENCE</scope>
    <source>
        <strain evidence="1">ChiSjej5B23-6657</strain>
    </source>
</reference>